<reference evidence="1 2" key="1">
    <citation type="submission" date="2017-10" db="EMBL/GenBank/DDBJ databases">
        <title>Sequencing the genomes of 1000 actinobacteria strains.</title>
        <authorList>
            <person name="Klenk H.-P."/>
        </authorList>
    </citation>
    <scope>NUCLEOTIDE SEQUENCE [LARGE SCALE GENOMIC DNA]</scope>
    <source>
        <strain evidence="1 2">DSM 20688</strain>
    </source>
</reference>
<gene>
    <name evidence="1" type="ORF">ATK06_2202</name>
</gene>
<name>A0A2A9DQV2_9CORY</name>
<comment type="caution">
    <text evidence="1">The sequence shown here is derived from an EMBL/GenBank/DDBJ whole genome shotgun (WGS) entry which is preliminary data.</text>
</comment>
<dbReference type="RefSeq" id="WP_048380371.1">
    <property type="nucleotide sequence ID" value="NZ_LDYE01000007.1"/>
</dbReference>
<dbReference type="OrthoDB" id="4427708at2"/>
<evidence type="ECO:0000313" key="2">
    <source>
        <dbReference type="Proteomes" id="UP000221653"/>
    </source>
</evidence>
<dbReference type="EMBL" id="PDJF01000001">
    <property type="protein sequence ID" value="PFG29068.1"/>
    <property type="molecule type" value="Genomic_DNA"/>
</dbReference>
<organism evidence="1 2">
    <name type="scientific">Corynebacterium renale</name>
    <dbReference type="NCBI Taxonomy" id="1724"/>
    <lineage>
        <taxon>Bacteria</taxon>
        <taxon>Bacillati</taxon>
        <taxon>Actinomycetota</taxon>
        <taxon>Actinomycetes</taxon>
        <taxon>Mycobacteriales</taxon>
        <taxon>Corynebacteriaceae</taxon>
        <taxon>Corynebacterium</taxon>
    </lineage>
</organism>
<dbReference type="Proteomes" id="UP000221653">
    <property type="component" value="Unassembled WGS sequence"/>
</dbReference>
<dbReference type="STRING" id="1724.GCA_001044175_01920"/>
<accession>A0A2A9DQV2</accession>
<dbReference type="AlphaFoldDB" id="A0A2A9DQV2"/>
<evidence type="ECO:0000313" key="1">
    <source>
        <dbReference type="EMBL" id="PFG29068.1"/>
    </source>
</evidence>
<proteinExistence type="predicted"/>
<sequence>MGLQDWVRGLRAPRIMAVPDSVQELQVSRLDTFNVEGMLGIGLAVSDVPELLRAVSLAGSGPSVRLVCAGARPVTFVFSRDSRQVPALDPNEGWLVPVTAGNAELIAGRVTVEADSWEIPELGIGIVVE</sequence>
<keyword evidence="2" id="KW-1185">Reference proteome</keyword>
<protein>
    <submittedName>
        <fullName evidence="1">Uncharacterized protein</fullName>
    </submittedName>
</protein>